<dbReference type="GO" id="GO:0016491">
    <property type="term" value="F:oxidoreductase activity"/>
    <property type="evidence" value="ECO:0007669"/>
    <property type="project" value="TreeGrafter"/>
</dbReference>
<dbReference type="SMART" id="SM00567">
    <property type="entry name" value="EZ_HEAT"/>
    <property type="match status" value="10"/>
</dbReference>
<evidence type="ECO:0000313" key="3">
    <source>
        <dbReference type="Proteomes" id="UP000286716"/>
    </source>
</evidence>
<comment type="caution">
    <text evidence="2">The sequence shown here is derived from an EMBL/GenBank/DDBJ whole genome shotgun (WGS) entry which is preliminary data.</text>
</comment>
<dbReference type="Proteomes" id="UP000286716">
    <property type="component" value="Unassembled WGS sequence"/>
</dbReference>
<dbReference type="SUPFAM" id="SSF52540">
    <property type="entry name" value="P-loop containing nucleoside triphosphate hydrolases"/>
    <property type="match status" value="1"/>
</dbReference>
<proteinExistence type="predicted"/>
<dbReference type="Gene3D" id="1.25.10.10">
    <property type="entry name" value="Leucine-rich Repeat Variant"/>
    <property type="match status" value="6"/>
</dbReference>
<evidence type="ECO:0000313" key="2">
    <source>
        <dbReference type="EMBL" id="RSM40768.1"/>
    </source>
</evidence>
<accession>A0A428WCE2</accession>
<dbReference type="InterPro" id="IPR016024">
    <property type="entry name" value="ARM-type_fold"/>
</dbReference>
<protein>
    <submittedName>
        <fullName evidence="2">DUF4062 domain-containing protein</fullName>
    </submittedName>
</protein>
<dbReference type="RefSeq" id="WP_084641483.1">
    <property type="nucleotide sequence ID" value="NZ_QHHU01000038.1"/>
</dbReference>
<sequence>MSAARVYVSSTYQDLKDCRHAIRLALQRMGLDDIAMETYTAGEERPLDRCLDDVCSADVYVGVLAWRYGFVPAGQNASITELEYRAAGDAGVPRLMFVLEVDAPWPRSAMDKDSDRIDAFRDHVLDAHLCDPFTSADDLRAKVAEAVGRQLQEQHGITVGVDAAWEAYCTRLVQEYRRLDLEALTPPDRDEHLQIALRDVFVEPDVREDMPDTELPKELARKLAEAADPASSELPRGLDRHLVEQARDSYRRRPARSAFDGLTSPLARTCVLLGDPGAGKSTLARYLALALAEQRTGPALAVLEGWRPILIELRDYALKCDDYETFGSYLGYRKRTDGLGIDQATAETYLRDDGRALVVFDGLDEIFEPRLRETVSRRIAGFAAQFPLTRVVVTSRVVGYRPRVFRGAGFVQYTVQDLDTGKIDAFLRSWYELALHDRPAASELRRDRLTRAINDSSPIRELAGNPLLLTILAIIGKHQELPRERWKVYDHAAGVLVQHWDVNKHLVDENIDADVIREDDKKELLRKLAIRMQEGSHGFAGNSLLEADLLEDIQTYLIDRFRYEPAKAAAISTAMVKQLRERNFIFARYGSRVYGFVHRALLEFFSAGDVVNRFEKARTLTEDDLIEQVILPRSEDPAWAEVLRLIVGMVDPTVATRLVGRLLTSTGTHRSSALDRRPLATVALAAQCIAEIRNVNAASSAAEDTLSAIIELLESPTRSFGDDNREAHLEKTVLPALSSVSGWPGNAAFRDWFVRRGRYATNSPATKLGARFLAALFPADDQVHELLRETARSGIPQQREAALLGIAQSRKDDPATLALMVEGLSDEEPFVRRTSLDILVTNWPDDQRVHDLMHHATKDPDPQVRSRAVEALAQHASKVAGAWSAVVTALQGDAAQTVRSAAATALASGSTGPADTMMLLLRACSDPAWQVRRSALRLVVARFATDRTVFDRVLAATRDSDEDVRQTAVELLAGRWPEAPESFATACGAILDGDPTVRLAAVRVLAHRWRDEPAVVEALKHAEKDHDGDVRVAALTAWTDPIRHAAEYVAILESLVAGDPVADARRAALEDLVANSAEYRGPALDRGIADPAPDVRLAALQSLSGVTPELSGFRPAVRRLCEDAAEDVRQQAVEVAARFWGDQTETVRVLHRVVRSPSWSLRRTALESLAARRPEDPETAQALHRGRRDQVNAVRYAATTILASFAPDVEQLTAVIDSAITDPHTRLRRWAGSLASSVTAGADGLTAWAAGAVESSPARRAALHATVRAGLDEGAIAAVRTAAADSDPDVRFAAAETVGARREAFPDALELVTGFSRDEDAEIRSHGLAVLLAAWPDRDEARNARDRGLTDPSADIRRLALESLIVNEPGETTTRRAVTAAMTDADSSVRRLAVDTVCVRWCDDPETFAGLCAARHHANQNVRKSAAAALQGTYPGDEPAFVALADSARDPEPALRIQILRYLVTRRPHDSRVRELIEIARCDADAEVAVAAWELQRGAVNSEAFDRTCQAAAIRHLDVVPRHLAAERLARLPSVTDDVQDLFRIAIRDNYEVVRSAVRFALITGLDDHQVKAILRNAGTNPNFRSRMINLEVHASRWPDSPESRETIQRALTDVHYVVREAALNLLLETEPITTSTLDIAVRALGDPIWSVRSAAIRLVASCWLNEPTTLRCLASAAHDYAATVQRAALEVLTICQPRHPVTTDALEEAATDATPPILDFARRTLERLRPELASTRTPVDTRRFSALEQLKNADLRIPDAPRSQHVVLELARSADWWSRREALEVLARRWPNWPATGAALTKALDDANPHVREAGVDQLARMHPGSPDTVRMLCAAARRPLCSDRQNAVEMLALWRTPETLEALLEAAQDDDIIVHNRAVQSLVSGWPLGAHTRDALGWAVCSSFEWLHYMAYERLSNAGTTGIPDRANLLAARGAADLVILASWWGEDEEVADVLGEQSPKPHIVRVAALTTALTRAGTVPKTRSLLLSAVHDECPAVRRLALEGLARLDDPAWTAAAITDPDPYLRYVMCCFRSITDQSPAFSAELLEALCTEADDGVYHWLFDVAAIRATTGLLQPSALAEATRTASCVGPTAREWLERLVRVTAEAASCVGRHSG</sequence>
<evidence type="ECO:0000259" key="1">
    <source>
        <dbReference type="PROSITE" id="PS50837"/>
    </source>
</evidence>
<dbReference type="SUPFAM" id="SSF48371">
    <property type="entry name" value="ARM repeat"/>
    <property type="match status" value="3"/>
</dbReference>
<feature type="domain" description="NACHT" evidence="1">
    <location>
        <begin position="268"/>
        <end position="396"/>
    </location>
</feature>
<dbReference type="InterPro" id="IPR027417">
    <property type="entry name" value="P-loop_NTPase"/>
</dbReference>
<keyword evidence="3" id="KW-1185">Reference proteome</keyword>
<dbReference type="InterPro" id="IPR004155">
    <property type="entry name" value="PBS_lyase_HEAT"/>
</dbReference>
<dbReference type="EMBL" id="QHHU01000038">
    <property type="protein sequence ID" value="RSM40768.1"/>
    <property type="molecule type" value="Genomic_DNA"/>
</dbReference>
<dbReference type="Pfam" id="PF05729">
    <property type="entry name" value="NACHT"/>
    <property type="match status" value="1"/>
</dbReference>
<gene>
    <name evidence="2" type="ORF">DMA12_26500</name>
</gene>
<dbReference type="Gene3D" id="3.40.50.300">
    <property type="entry name" value="P-loop containing nucleotide triphosphate hydrolases"/>
    <property type="match status" value="1"/>
</dbReference>
<dbReference type="InterPro" id="IPR025139">
    <property type="entry name" value="DUF4062"/>
</dbReference>
<dbReference type="InterPro" id="IPR011989">
    <property type="entry name" value="ARM-like"/>
</dbReference>
<name>A0A428WCE2_AMYBA</name>
<dbReference type="OrthoDB" id="135105at2"/>
<dbReference type="PANTHER" id="PTHR12697">
    <property type="entry name" value="PBS LYASE HEAT-LIKE PROTEIN"/>
    <property type="match status" value="1"/>
</dbReference>
<organism evidence="2 3">
    <name type="scientific">Amycolatopsis balhimycina DSM 5908</name>
    <dbReference type="NCBI Taxonomy" id="1081091"/>
    <lineage>
        <taxon>Bacteria</taxon>
        <taxon>Bacillati</taxon>
        <taxon>Actinomycetota</taxon>
        <taxon>Actinomycetes</taxon>
        <taxon>Pseudonocardiales</taxon>
        <taxon>Pseudonocardiaceae</taxon>
        <taxon>Amycolatopsis</taxon>
    </lineage>
</organism>
<dbReference type="InterPro" id="IPR007111">
    <property type="entry name" value="NACHT_NTPase"/>
</dbReference>
<dbReference type="PANTHER" id="PTHR12697:SF5">
    <property type="entry name" value="DEOXYHYPUSINE HYDROXYLASE"/>
    <property type="match status" value="1"/>
</dbReference>
<reference evidence="2 3" key="1">
    <citation type="submission" date="2018-05" db="EMBL/GenBank/DDBJ databases">
        <title>Evolution of GPA BGCs.</title>
        <authorList>
            <person name="Waglechner N."/>
            <person name="Wright G.D."/>
        </authorList>
    </citation>
    <scope>NUCLEOTIDE SEQUENCE [LARGE SCALE GENOMIC DNA]</scope>
    <source>
        <strain evidence="2 3">DSM 5908</strain>
    </source>
</reference>
<dbReference type="Pfam" id="PF13271">
    <property type="entry name" value="DUF4062"/>
    <property type="match status" value="1"/>
</dbReference>
<dbReference type="Pfam" id="PF13646">
    <property type="entry name" value="HEAT_2"/>
    <property type="match status" value="3"/>
</dbReference>
<dbReference type="PROSITE" id="PS50837">
    <property type="entry name" value="NACHT"/>
    <property type="match status" value="1"/>
</dbReference>